<keyword evidence="3" id="KW-1185">Reference proteome</keyword>
<feature type="chain" id="PRO_5001699177" description="YbjN domain-containing protein" evidence="1">
    <location>
        <begin position="25"/>
        <end position="177"/>
    </location>
</feature>
<keyword evidence="1" id="KW-0732">Signal</keyword>
<reference evidence="2 3" key="1">
    <citation type="submission" date="2014-04" db="EMBL/GenBank/DDBJ databases">
        <title>A comprehensive comparison of genomes of Erythrobacter spp. Strains.</title>
        <authorList>
            <person name="Zheng Q."/>
        </authorList>
    </citation>
    <scope>NUCLEOTIDE SEQUENCE [LARGE SCALE GENOMIC DNA]</scope>
    <source>
        <strain evidence="2 3">DSM 8509</strain>
    </source>
</reference>
<protein>
    <recommendedName>
        <fullName evidence="4">YbjN domain-containing protein</fullName>
    </recommendedName>
</protein>
<dbReference type="AlphaFoldDB" id="A0A074MCE1"/>
<evidence type="ECO:0000256" key="1">
    <source>
        <dbReference type="SAM" id="SignalP"/>
    </source>
</evidence>
<evidence type="ECO:0000313" key="2">
    <source>
        <dbReference type="EMBL" id="KEO92481.1"/>
    </source>
</evidence>
<sequence>MKHLGVFGALAAPLALSLGGPAAAQDTAPLGTFSRADLLTALDAIEASHDELADSRSINVTFATGLYANALLLACTDDDLEAECLGTSLLATFNREGRTEAEVAEAINAYNYRENFGRAYIDPEGTISVRLYIIADGGISRENYRRQIELWESSLNDFFDYLYGEEESEEEATGDEA</sequence>
<proteinExistence type="predicted"/>
<comment type="caution">
    <text evidence="2">The sequence shown here is derived from an EMBL/GenBank/DDBJ whole genome shotgun (WGS) entry which is preliminary data.</text>
</comment>
<dbReference type="PATRIC" id="fig|39960.10.peg.1455"/>
<dbReference type="RefSeq" id="WP_069297480.1">
    <property type="nucleotide sequence ID" value="NZ_CP017057.1"/>
</dbReference>
<organism evidence="2 3">
    <name type="scientific">Erythrobacter litoralis</name>
    <dbReference type="NCBI Taxonomy" id="39960"/>
    <lineage>
        <taxon>Bacteria</taxon>
        <taxon>Pseudomonadati</taxon>
        <taxon>Pseudomonadota</taxon>
        <taxon>Alphaproteobacteria</taxon>
        <taxon>Sphingomonadales</taxon>
        <taxon>Erythrobacteraceae</taxon>
        <taxon>Erythrobacter/Porphyrobacter group</taxon>
        <taxon>Erythrobacter</taxon>
    </lineage>
</organism>
<dbReference type="KEGG" id="elq:Ga0102493_112359"/>
<name>A0A074MCE1_9SPHN</name>
<accession>A0A074MCE1</accession>
<dbReference type="EMBL" id="JMIX01000009">
    <property type="protein sequence ID" value="KEO92481.1"/>
    <property type="molecule type" value="Genomic_DNA"/>
</dbReference>
<dbReference type="Proteomes" id="UP000027866">
    <property type="component" value="Unassembled WGS sequence"/>
</dbReference>
<dbReference type="OrthoDB" id="7391523at2"/>
<feature type="signal peptide" evidence="1">
    <location>
        <begin position="1"/>
        <end position="24"/>
    </location>
</feature>
<dbReference type="Pfam" id="PF10722">
    <property type="entry name" value="YbjN"/>
    <property type="match status" value="1"/>
</dbReference>
<dbReference type="InterPro" id="IPR019660">
    <property type="entry name" value="Put_sensory_transdc_reg_YbjN"/>
</dbReference>
<gene>
    <name evidence="2" type="ORF">EH32_14570</name>
</gene>
<evidence type="ECO:0000313" key="3">
    <source>
        <dbReference type="Proteomes" id="UP000027866"/>
    </source>
</evidence>
<evidence type="ECO:0008006" key="4">
    <source>
        <dbReference type="Google" id="ProtNLM"/>
    </source>
</evidence>